<dbReference type="OrthoDB" id="3789428at2759"/>
<evidence type="ECO:0000313" key="3">
    <source>
        <dbReference type="Proteomes" id="UP000799444"/>
    </source>
</evidence>
<accession>A0A9P4V8E8</accession>
<dbReference type="EMBL" id="ML996104">
    <property type="protein sequence ID" value="KAF2739425.1"/>
    <property type="molecule type" value="Genomic_DNA"/>
</dbReference>
<gene>
    <name evidence="2" type="ORF">EJ04DRAFT_559782</name>
</gene>
<organism evidence="2 3">
    <name type="scientific">Polyplosphaeria fusca</name>
    <dbReference type="NCBI Taxonomy" id="682080"/>
    <lineage>
        <taxon>Eukaryota</taxon>
        <taxon>Fungi</taxon>
        <taxon>Dikarya</taxon>
        <taxon>Ascomycota</taxon>
        <taxon>Pezizomycotina</taxon>
        <taxon>Dothideomycetes</taxon>
        <taxon>Pleosporomycetidae</taxon>
        <taxon>Pleosporales</taxon>
        <taxon>Tetraplosphaeriaceae</taxon>
        <taxon>Polyplosphaeria</taxon>
    </lineage>
</organism>
<sequence length="122" mass="13222">MVAFTSALAVLSVLPALSLGWDLGIYSTQVTCGGLGEWAPDSSRGGVAGATSSCQSFGFNEIHAIVIQDWDQNCEVHIFSDGNCGGDVTHSYSHDRDWPTKDQYTCIVQDQPDFFSFLYVCS</sequence>
<name>A0A9P4V8E8_9PLEO</name>
<protein>
    <submittedName>
        <fullName evidence="2">Uncharacterized protein</fullName>
    </submittedName>
</protein>
<feature type="signal peptide" evidence="1">
    <location>
        <begin position="1"/>
        <end position="20"/>
    </location>
</feature>
<evidence type="ECO:0000256" key="1">
    <source>
        <dbReference type="SAM" id="SignalP"/>
    </source>
</evidence>
<feature type="chain" id="PRO_5040237254" evidence="1">
    <location>
        <begin position="21"/>
        <end position="122"/>
    </location>
</feature>
<keyword evidence="3" id="KW-1185">Reference proteome</keyword>
<proteinExistence type="predicted"/>
<keyword evidence="1" id="KW-0732">Signal</keyword>
<dbReference type="AlphaFoldDB" id="A0A9P4V8E8"/>
<evidence type="ECO:0000313" key="2">
    <source>
        <dbReference type="EMBL" id="KAF2739425.1"/>
    </source>
</evidence>
<reference evidence="2" key="1">
    <citation type="journal article" date="2020" name="Stud. Mycol.">
        <title>101 Dothideomycetes genomes: a test case for predicting lifestyles and emergence of pathogens.</title>
        <authorList>
            <person name="Haridas S."/>
            <person name="Albert R."/>
            <person name="Binder M."/>
            <person name="Bloem J."/>
            <person name="Labutti K."/>
            <person name="Salamov A."/>
            <person name="Andreopoulos B."/>
            <person name="Baker S."/>
            <person name="Barry K."/>
            <person name="Bills G."/>
            <person name="Bluhm B."/>
            <person name="Cannon C."/>
            <person name="Castanera R."/>
            <person name="Culley D."/>
            <person name="Daum C."/>
            <person name="Ezra D."/>
            <person name="Gonzalez J."/>
            <person name="Henrissat B."/>
            <person name="Kuo A."/>
            <person name="Liang C."/>
            <person name="Lipzen A."/>
            <person name="Lutzoni F."/>
            <person name="Magnuson J."/>
            <person name="Mondo S."/>
            <person name="Nolan M."/>
            <person name="Ohm R."/>
            <person name="Pangilinan J."/>
            <person name="Park H.-J."/>
            <person name="Ramirez L."/>
            <person name="Alfaro M."/>
            <person name="Sun H."/>
            <person name="Tritt A."/>
            <person name="Yoshinaga Y."/>
            <person name="Zwiers L.-H."/>
            <person name="Turgeon B."/>
            <person name="Goodwin S."/>
            <person name="Spatafora J."/>
            <person name="Crous P."/>
            <person name="Grigoriev I."/>
        </authorList>
    </citation>
    <scope>NUCLEOTIDE SEQUENCE</scope>
    <source>
        <strain evidence="2">CBS 125425</strain>
    </source>
</reference>
<dbReference type="Proteomes" id="UP000799444">
    <property type="component" value="Unassembled WGS sequence"/>
</dbReference>
<comment type="caution">
    <text evidence="2">The sequence shown here is derived from an EMBL/GenBank/DDBJ whole genome shotgun (WGS) entry which is preliminary data.</text>
</comment>